<reference evidence="3" key="1">
    <citation type="submission" date="2022-10" db="EMBL/GenBank/DDBJ databases">
        <title>The complete genomes of actinobacterial strains from the NBC collection.</title>
        <authorList>
            <person name="Joergensen T.S."/>
            <person name="Alvarez Arevalo M."/>
            <person name="Sterndorff E.B."/>
            <person name="Faurdal D."/>
            <person name="Vuksanovic O."/>
            <person name="Mourched A.-S."/>
            <person name="Charusanti P."/>
            <person name="Shaw S."/>
            <person name="Blin K."/>
            <person name="Weber T."/>
        </authorList>
    </citation>
    <scope>NUCLEOTIDE SEQUENCE</scope>
    <source>
        <strain evidence="3">NBC_00283</strain>
        <plasmid evidence="3">unnamed1</plasmid>
    </source>
</reference>
<dbReference type="Pfam" id="PF14016">
    <property type="entry name" value="DUF4232"/>
    <property type="match status" value="1"/>
</dbReference>
<feature type="domain" description="DUF4232" evidence="2">
    <location>
        <begin position="39"/>
        <end position="130"/>
    </location>
</feature>
<geneLocation type="plasmid" evidence="3 4">
    <name>unnamed1</name>
</geneLocation>
<protein>
    <submittedName>
        <fullName evidence="3">DUF4232 domain-containing protein</fullName>
    </submittedName>
</protein>
<evidence type="ECO:0000256" key="1">
    <source>
        <dbReference type="SAM" id="SignalP"/>
    </source>
</evidence>
<feature type="chain" id="PRO_5047550283" evidence="1">
    <location>
        <begin position="27"/>
        <end position="167"/>
    </location>
</feature>
<evidence type="ECO:0000259" key="2">
    <source>
        <dbReference type="Pfam" id="PF14016"/>
    </source>
</evidence>
<organism evidence="3 4">
    <name type="scientific">Streptomyces goshikiensis</name>
    <dbReference type="NCBI Taxonomy" id="1942"/>
    <lineage>
        <taxon>Bacteria</taxon>
        <taxon>Bacillati</taxon>
        <taxon>Actinomycetota</taxon>
        <taxon>Actinomycetes</taxon>
        <taxon>Kitasatosporales</taxon>
        <taxon>Streptomycetaceae</taxon>
        <taxon>Streptomyces</taxon>
    </lineage>
</organism>
<keyword evidence="3" id="KW-0614">Plasmid</keyword>
<evidence type="ECO:0000313" key="3">
    <source>
        <dbReference type="EMBL" id="WUO51211.1"/>
    </source>
</evidence>
<gene>
    <name evidence="3" type="ORF">OHU17_35670</name>
</gene>
<dbReference type="InterPro" id="IPR025326">
    <property type="entry name" value="DUF4232"/>
</dbReference>
<dbReference type="Proteomes" id="UP001432075">
    <property type="component" value="Plasmid unnamed1"/>
</dbReference>
<accession>A0ABZ1RXY1</accession>
<evidence type="ECO:0000313" key="4">
    <source>
        <dbReference type="Proteomes" id="UP001432075"/>
    </source>
</evidence>
<sequence>MRTHHKTAIAFAAALLTAAAPAVAQAAPAAGRGAAPSACRPANHTAKITSAPASAGHHHYRVTLTAPRGYDPCALAGSPTDVRFSDHGSHTPVTAGRYGDQSAVVIFGPGRPVHFDIQVPGDARQVRADEASFTLRGPDGPIPGASFAEGALMVAPGTLVGPVEQGA</sequence>
<keyword evidence="1" id="KW-0732">Signal</keyword>
<proteinExistence type="predicted"/>
<dbReference type="RefSeq" id="WP_328777634.1">
    <property type="nucleotide sequence ID" value="NZ_CP108058.1"/>
</dbReference>
<feature type="signal peptide" evidence="1">
    <location>
        <begin position="1"/>
        <end position="26"/>
    </location>
</feature>
<name>A0ABZ1RXY1_9ACTN</name>
<dbReference type="EMBL" id="CP108058">
    <property type="protein sequence ID" value="WUO51211.1"/>
    <property type="molecule type" value="Genomic_DNA"/>
</dbReference>
<keyword evidence="4" id="KW-1185">Reference proteome</keyword>